<keyword evidence="6 7" id="KW-0472">Membrane</keyword>
<sequence length="138" mass="15118">MYSKPMSSILAAWVSEISNLFICAVKIIIGILFRSQILVADDIHNGADVLASMASLGAIKVPHQPADETLPYGYGKAEFISSGIISIILILASLFMLFQSIKSLFSPANEPHIITLIAAIISLVWKQVIYTHYVLEKK</sequence>
<dbReference type="Gene3D" id="1.20.1510.10">
    <property type="entry name" value="Cation efflux protein transmembrane domain"/>
    <property type="match status" value="1"/>
</dbReference>
<dbReference type="InterPro" id="IPR058533">
    <property type="entry name" value="Cation_efflux_TM"/>
</dbReference>
<evidence type="ECO:0000256" key="3">
    <source>
        <dbReference type="ARBA" id="ARBA00022448"/>
    </source>
</evidence>
<evidence type="ECO:0000256" key="6">
    <source>
        <dbReference type="ARBA" id="ARBA00023136"/>
    </source>
</evidence>
<dbReference type="InterPro" id="IPR050291">
    <property type="entry name" value="CDF_Transporter"/>
</dbReference>
<accession>A0A4R4B374</accession>
<dbReference type="NCBIfam" id="TIGR01297">
    <property type="entry name" value="CDF"/>
    <property type="match status" value="1"/>
</dbReference>
<comment type="similarity">
    <text evidence="2">Belongs to the cation diffusion facilitator (CDF) transporter (TC 2.A.4) family.</text>
</comment>
<dbReference type="PANTHER" id="PTHR43840">
    <property type="entry name" value="MITOCHONDRIAL METAL TRANSPORTER 1-RELATED"/>
    <property type="match status" value="1"/>
</dbReference>
<proteinExistence type="inferred from homology"/>
<evidence type="ECO:0000259" key="8">
    <source>
        <dbReference type="Pfam" id="PF01545"/>
    </source>
</evidence>
<name>A0A4R4B374_BACTU</name>
<protein>
    <submittedName>
        <fullName evidence="9">Cation diffusion facilitator family transporter</fullName>
    </submittedName>
</protein>
<dbReference type="EMBL" id="SMDG01000023">
    <property type="protein sequence ID" value="TCW47718.1"/>
    <property type="molecule type" value="Genomic_DNA"/>
</dbReference>
<dbReference type="GO" id="GO:0016020">
    <property type="term" value="C:membrane"/>
    <property type="evidence" value="ECO:0007669"/>
    <property type="project" value="UniProtKB-SubCell"/>
</dbReference>
<comment type="caution">
    <text evidence="9">The sequence shown here is derived from an EMBL/GenBank/DDBJ whole genome shotgun (WGS) entry which is preliminary data.</text>
</comment>
<feature type="transmembrane region" description="Helical" evidence="7">
    <location>
        <begin position="79"/>
        <end position="101"/>
    </location>
</feature>
<evidence type="ECO:0000256" key="2">
    <source>
        <dbReference type="ARBA" id="ARBA00008114"/>
    </source>
</evidence>
<keyword evidence="4 7" id="KW-0812">Transmembrane</keyword>
<keyword evidence="3" id="KW-0813">Transport</keyword>
<evidence type="ECO:0000313" key="9">
    <source>
        <dbReference type="EMBL" id="TCW47718.1"/>
    </source>
</evidence>
<organism evidence="9 10">
    <name type="scientific">Bacillus thuringiensis</name>
    <dbReference type="NCBI Taxonomy" id="1428"/>
    <lineage>
        <taxon>Bacteria</taxon>
        <taxon>Bacillati</taxon>
        <taxon>Bacillota</taxon>
        <taxon>Bacilli</taxon>
        <taxon>Bacillales</taxon>
        <taxon>Bacillaceae</taxon>
        <taxon>Bacillus</taxon>
        <taxon>Bacillus cereus group</taxon>
    </lineage>
</organism>
<dbReference type="AlphaFoldDB" id="A0A4R4B374"/>
<dbReference type="PANTHER" id="PTHR43840:SF15">
    <property type="entry name" value="MITOCHONDRIAL METAL TRANSPORTER 1-RELATED"/>
    <property type="match status" value="1"/>
</dbReference>
<dbReference type="Proteomes" id="UP000295285">
    <property type="component" value="Unassembled WGS sequence"/>
</dbReference>
<evidence type="ECO:0000256" key="1">
    <source>
        <dbReference type="ARBA" id="ARBA00004141"/>
    </source>
</evidence>
<feature type="domain" description="Cation efflux protein transmembrane" evidence="8">
    <location>
        <begin position="13"/>
        <end position="131"/>
    </location>
</feature>
<dbReference type="InterPro" id="IPR002524">
    <property type="entry name" value="Cation_efflux"/>
</dbReference>
<comment type="subcellular location">
    <subcellularLocation>
        <location evidence="1">Membrane</location>
        <topology evidence="1">Multi-pass membrane protein</topology>
    </subcellularLocation>
</comment>
<dbReference type="InterPro" id="IPR027469">
    <property type="entry name" value="Cation_efflux_TMD_sf"/>
</dbReference>
<gene>
    <name evidence="9" type="ORF">EC910_12333</name>
</gene>
<reference evidence="9 10" key="1">
    <citation type="submission" date="2019-03" db="EMBL/GenBank/DDBJ databases">
        <title>Above-ground endophytic microbial communities from plants in different locations in the United States.</title>
        <authorList>
            <person name="Frank C."/>
        </authorList>
    </citation>
    <scope>NUCLEOTIDE SEQUENCE [LARGE SCALE GENOMIC DNA]</scope>
    <source>
        <strain evidence="9 10">LP_2_YM</strain>
    </source>
</reference>
<evidence type="ECO:0000256" key="5">
    <source>
        <dbReference type="ARBA" id="ARBA00022989"/>
    </source>
</evidence>
<evidence type="ECO:0000256" key="7">
    <source>
        <dbReference type="SAM" id="Phobius"/>
    </source>
</evidence>
<evidence type="ECO:0000313" key="10">
    <source>
        <dbReference type="Proteomes" id="UP000295285"/>
    </source>
</evidence>
<feature type="transmembrane region" description="Helical" evidence="7">
    <location>
        <begin position="113"/>
        <end position="135"/>
    </location>
</feature>
<keyword evidence="5 7" id="KW-1133">Transmembrane helix</keyword>
<feature type="transmembrane region" description="Helical" evidence="7">
    <location>
        <begin position="12"/>
        <end position="33"/>
    </location>
</feature>
<dbReference type="GO" id="GO:0008324">
    <property type="term" value="F:monoatomic cation transmembrane transporter activity"/>
    <property type="evidence" value="ECO:0007669"/>
    <property type="project" value="InterPro"/>
</dbReference>
<dbReference type="Pfam" id="PF01545">
    <property type="entry name" value="Cation_efflux"/>
    <property type="match status" value="1"/>
</dbReference>
<evidence type="ECO:0000256" key="4">
    <source>
        <dbReference type="ARBA" id="ARBA00022692"/>
    </source>
</evidence>
<dbReference type="SUPFAM" id="SSF161111">
    <property type="entry name" value="Cation efflux protein transmembrane domain-like"/>
    <property type="match status" value="1"/>
</dbReference>